<keyword evidence="1" id="KW-0812">Transmembrane</keyword>
<proteinExistence type="predicted"/>
<feature type="non-terminal residue" evidence="2">
    <location>
        <position position="49"/>
    </location>
</feature>
<sequence>MVDDSKNLKDKIFAFRGLAMIGSADIIGAIITGIFWLAIASFLEVEEYG</sequence>
<accession>A0A382AKJ6</accession>
<keyword evidence="1" id="KW-1133">Transmembrane helix</keyword>
<reference evidence="2" key="1">
    <citation type="submission" date="2018-05" db="EMBL/GenBank/DDBJ databases">
        <authorList>
            <person name="Lanie J.A."/>
            <person name="Ng W.-L."/>
            <person name="Kazmierczak K.M."/>
            <person name="Andrzejewski T.M."/>
            <person name="Davidsen T.M."/>
            <person name="Wayne K.J."/>
            <person name="Tettelin H."/>
            <person name="Glass J.I."/>
            <person name="Rusch D."/>
            <person name="Podicherti R."/>
            <person name="Tsui H.-C.T."/>
            <person name="Winkler M.E."/>
        </authorList>
    </citation>
    <scope>NUCLEOTIDE SEQUENCE</scope>
</reference>
<name>A0A382AKJ6_9ZZZZ</name>
<keyword evidence="1" id="KW-0472">Membrane</keyword>
<evidence type="ECO:0000256" key="1">
    <source>
        <dbReference type="SAM" id="Phobius"/>
    </source>
</evidence>
<protein>
    <submittedName>
        <fullName evidence="2">Uncharacterized protein</fullName>
    </submittedName>
</protein>
<feature type="transmembrane region" description="Helical" evidence="1">
    <location>
        <begin position="12"/>
        <end position="39"/>
    </location>
</feature>
<organism evidence="2">
    <name type="scientific">marine metagenome</name>
    <dbReference type="NCBI Taxonomy" id="408172"/>
    <lineage>
        <taxon>unclassified sequences</taxon>
        <taxon>metagenomes</taxon>
        <taxon>ecological metagenomes</taxon>
    </lineage>
</organism>
<evidence type="ECO:0000313" key="2">
    <source>
        <dbReference type="EMBL" id="SVB02036.1"/>
    </source>
</evidence>
<dbReference type="EMBL" id="UINC01025791">
    <property type="protein sequence ID" value="SVB02036.1"/>
    <property type="molecule type" value="Genomic_DNA"/>
</dbReference>
<gene>
    <name evidence="2" type="ORF">METZ01_LOCUS154890</name>
</gene>
<dbReference type="AlphaFoldDB" id="A0A382AKJ6"/>